<dbReference type="AlphaFoldDB" id="A0A4Y2CM76"/>
<feature type="compositionally biased region" description="Basic residues" evidence="1">
    <location>
        <begin position="1"/>
        <end position="11"/>
    </location>
</feature>
<dbReference type="EMBL" id="BGPR01000202">
    <property type="protein sequence ID" value="GBM04415.1"/>
    <property type="molecule type" value="Genomic_DNA"/>
</dbReference>
<keyword evidence="3" id="KW-1185">Reference proteome</keyword>
<proteinExistence type="predicted"/>
<evidence type="ECO:0000256" key="1">
    <source>
        <dbReference type="SAM" id="MobiDB-lite"/>
    </source>
</evidence>
<sequence>MLQYHSHHKNKAATQTDNLGQPTPFKTGLFYILEGPDVKMIRTEAADILEVRLVEGCKFLCLSVYDSKMKLQKRKKKAPLIAISQESHRFCTKGCNSTVSRGTSEEPTEDLNGIGNDIAQKVPCSNPREFVEWLQHSG</sequence>
<protein>
    <submittedName>
        <fullName evidence="2">Uncharacterized protein</fullName>
    </submittedName>
</protein>
<accession>A0A4Y2CM76</accession>
<evidence type="ECO:0000313" key="3">
    <source>
        <dbReference type="Proteomes" id="UP000499080"/>
    </source>
</evidence>
<organism evidence="2 3">
    <name type="scientific">Araneus ventricosus</name>
    <name type="common">Orbweaver spider</name>
    <name type="synonym">Epeira ventricosa</name>
    <dbReference type="NCBI Taxonomy" id="182803"/>
    <lineage>
        <taxon>Eukaryota</taxon>
        <taxon>Metazoa</taxon>
        <taxon>Ecdysozoa</taxon>
        <taxon>Arthropoda</taxon>
        <taxon>Chelicerata</taxon>
        <taxon>Arachnida</taxon>
        <taxon>Araneae</taxon>
        <taxon>Araneomorphae</taxon>
        <taxon>Entelegynae</taxon>
        <taxon>Araneoidea</taxon>
        <taxon>Araneidae</taxon>
        <taxon>Araneus</taxon>
    </lineage>
</organism>
<dbReference type="Proteomes" id="UP000499080">
    <property type="component" value="Unassembled WGS sequence"/>
</dbReference>
<comment type="caution">
    <text evidence="2">The sequence shown here is derived from an EMBL/GenBank/DDBJ whole genome shotgun (WGS) entry which is preliminary data.</text>
</comment>
<name>A0A4Y2CM76_ARAVE</name>
<evidence type="ECO:0000313" key="2">
    <source>
        <dbReference type="EMBL" id="GBM04415.1"/>
    </source>
</evidence>
<reference evidence="2 3" key="1">
    <citation type="journal article" date="2019" name="Sci. Rep.">
        <title>Orb-weaving spider Araneus ventricosus genome elucidates the spidroin gene catalogue.</title>
        <authorList>
            <person name="Kono N."/>
            <person name="Nakamura H."/>
            <person name="Ohtoshi R."/>
            <person name="Moran D.A.P."/>
            <person name="Shinohara A."/>
            <person name="Yoshida Y."/>
            <person name="Fujiwara M."/>
            <person name="Mori M."/>
            <person name="Tomita M."/>
            <person name="Arakawa K."/>
        </authorList>
    </citation>
    <scope>NUCLEOTIDE SEQUENCE [LARGE SCALE GENOMIC DNA]</scope>
</reference>
<feature type="region of interest" description="Disordered" evidence="1">
    <location>
        <begin position="1"/>
        <end position="20"/>
    </location>
</feature>
<gene>
    <name evidence="2" type="ORF">AVEN_35591_1</name>
</gene>